<dbReference type="SUPFAM" id="SSF50891">
    <property type="entry name" value="Cyclophilin-like"/>
    <property type="match status" value="1"/>
</dbReference>
<dbReference type="Proteomes" id="UP000886595">
    <property type="component" value="Unassembled WGS sequence"/>
</dbReference>
<reference evidence="4 5" key="1">
    <citation type="submission" date="2020-02" db="EMBL/GenBank/DDBJ databases">
        <authorList>
            <person name="Ma Q."/>
            <person name="Huang Y."/>
            <person name="Song X."/>
            <person name="Pei D."/>
        </authorList>
    </citation>
    <scope>NUCLEOTIDE SEQUENCE [LARGE SCALE GENOMIC DNA]</scope>
    <source>
        <strain evidence="4">Sxm20200214</strain>
        <tissue evidence="4">Leaf</tissue>
    </source>
</reference>
<dbReference type="Pfam" id="PF00160">
    <property type="entry name" value="Pro_isomerase"/>
    <property type="match status" value="1"/>
</dbReference>
<dbReference type="EMBL" id="JAAMPC010000002">
    <property type="protein sequence ID" value="KAG2328077.1"/>
    <property type="molecule type" value="Genomic_DNA"/>
</dbReference>
<dbReference type="InterPro" id="IPR001680">
    <property type="entry name" value="WD40_rpt"/>
</dbReference>
<gene>
    <name evidence="4" type="ORF">Bca52824_010805</name>
</gene>
<dbReference type="InterPro" id="IPR036322">
    <property type="entry name" value="WD40_repeat_dom_sf"/>
</dbReference>
<keyword evidence="1" id="KW-0853">WD repeat</keyword>
<organism evidence="4 5">
    <name type="scientific">Brassica carinata</name>
    <name type="common">Ethiopian mustard</name>
    <name type="synonym">Abyssinian cabbage</name>
    <dbReference type="NCBI Taxonomy" id="52824"/>
    <lineage>
        <taxon>Eukaryota</taxon>
        <taxon>Viridiplantae</taxon>
        <taxon>Streptophyta</taxon>
        <taxon>Embryophyta</taxon>
        <taxon>Tracheophyta</taxon>
        <taxon>Spermatophyta</taxon>
        <taxon>Magnoliopsida</taxon>
        <taxon>eudicotyledons</taxon>
        <taxon>Gunneridae</taxon>
        <taxon>Pentapetalae</taxon>
        <taxon>rosids</taxon>
        <taxon>malvids</taxon>
        <taxon>Brassicales</taxon>
        <taxon>Brassicaceae</taxon>
        <taxon>Brassiceae</taxon>
        <taxon>Brassica</taxon>
    </lineage>
</organism>
<sequence>MDRGVCDKHSPRTFRNFVELSQRSYYDKVPCHKIIKDFIVQGGDPTGTGRGGQSIYEEKIERWIIKNWKQRTPRRMALFTGWYQEHYVCLLLHEIASNRFVYRLVPKIKPSRRDAMMHQYTEDAAAYMDHVDDEMEDYLDEDFHGDDDMPSSDSDVDEFNYFVSVYIYIYMYISSITTSLNAFWFYKNVPNSDDSSGKDCMDTQKGAIFYDFWRNSRSIKSSILHFQLRNLVWETSKHDVYLMSQFLVSHYSTLTYGKHEVLNVQGHVSPSEKHPGSSLEGFTKTQVSTLALKDKFLVAGGFQGELICKHLDRPCVSFCSRTIYDDNAITNATEIYNKPSGALHFTASNNDCGVRDFDMERYRLVNCFHFPWPVNVCFYFSDGKLLTIVGDNPEGHLLDPNTGKTLGTLAGHLDFSFASAWHPDGITFSTGNHDKTCRVWDIRNLSKSVAVLRGNLGAIRSICYTSDGTYMAMAEPLTLSMYTTSQKGTKQSKRSISLGRSREYPSALTQRRSSSVFGTVLTAVSLSMAGVTTTPTLIHFYNQFGPIRRIK</sequence>
<dbReference type="OrthoDB" id="20669at2759"/>
<feature type="region of interest" description="Disordered" evidence="2">
    <location>
        <begin position="486"/>
        <end position="505"/>
    </location>
</feature>
<dbReference type="InterPro" id="IPR015943">
    <property type="entry name" value="WD40/YVTN_repeat-like_dom_sf"/>
</dbReference>
<evidence type="ECO:0000256" key="1">
    <source>
        <dbReference type="PROSITE-ProRule" id="PRU00221"/>
    </source>
</evidence>
<dbReference type="PROSITE" id="PS50082">
    <property type="entry name" value="WD_REPEATS_2"/>
    <property type="match status" value="1"/>
</dbReference>
<proteinExistence type="predicted"/>
<dbReference type="PROSITE" id="PS50294">
    <property type="entry name" value="WD_REPEATS_REGION"/>
    <property type="match status" value="1"/>
</dbReference>
<keyword evidence="5" id="KW-1185">Reference proteome</keyword>
<dbReference type="SUPFAM" id="SSF50978">
    <property type="entry name" value="WD40 repeat-like"/>
    <property type="match status" value="1"/>
</dbReference>
<dbReference type="PANTHER" id="PTHR43991:SF25">
    <property type="entry name" value="TRANSDUCIN_WD40 REPEAT-LIKE SUPERFAMILY PROTEIN"/>
    <property type="match status" value="1"/>
</dbReference>
<dbReference type="Gene3D" id="2.130.10.10">
    <property type="entry name" value="YVTN repeat-like/Quinoprotein amine dehydrogenase"/>
    <property type="match status" value="1"/>
</dbReference>
<dbReference type="InterPro" id="IPR029000">
    <property type="entry name" value="Cyclophilin-like_dom_sf"/>
</dbReference>
<dbReference type="PANTHER" id="PTHR43991">
    <property type="entry name" value="WD REPEAT PROTEIN (AFU_ORTHOLOGUE AFUA_8G05640)-RELATED"/>
    <property type="match status" value="1"/>
</dbReference>
<evidence type="ECO:0000313" key="5">
    <source>
        <dbReference type="Proteomes" id="UP000886595"/>
    </source>
</evidence>
<protein>
    <recommendedName>
        <fullName evidence="3">PPIase cyclophilin-type domain-containing protein</fullName>
    </recommendedName>
</protein>
<evidence type="ECO:0000313" key="4">
    <source>
        <dbReference type="EMBL" id="KAG2328077.1"/>
    </source>
</evidence>
<accession>A0A8X8BBL0</accession>
<dbReference type="Gene3D" id="2.40.100.10">
    <property type="entry name" value="Cyclophilin-like"/>
    <property type="match status" value="1"/>
</dbReference>
<dbReference type="InterPro" id="IPR002130">
    <property type="entry name" value="Cyclophilin-type_PPIase_dom"/>
</dbReference>
<comment type="caution">
    <text evidence="4">The sequence shown here is derived from an EMBL/GenBank/DDBJ whole genome shotgun (WGS) entry which is preliminary data.</text>
</comment>
<dbReference type="Pfam" id="PF00400">
    <property type="entry name" value="WD40"/>
    <property type="match status" value="1"/>
</dbReference>
<dbReference type="SMART" id="SM00320">
    <property type="entry name" value="WD40"/>
    <property type="match status" value="2"/>
</dbReference>
<evidence type="ECO:0000256" key="2">
    <source>
        <dbReference type="SAM" id="MobiDB-lite"/>
    </source>
</evidence>
<feature type="repeat" description="WD" evidence="1">
    <location>
        <begin position="409"/>
        <end position="450"/>
    </location>
</feature>
<dbReference type="GO" id="GO:0003755">
    <property type="term" value="F:peptidyl-prolyl cis-trans isomerase activity"/>
    <property type="evidence" value="ECO:0007669"/>
    <property type="project" value="InterPro"/>
</dbReference>
<feature type="domain" description="PPIase cyclophilin-type" evidence="3">
    <location>
        <begin position="1"/>
        <end position="161"/>
    </location>
</feature>
<name>A0A8X8BBL0_BRACI</name>
<evidence type="ECO:0000259" key="3">
    <source>
        <dbReference type="PROSITE" id="PS50072"/>
    </source>
</evidence>
<dbReference type="PROSITE" id="PS50072">
    <property type="entry name" value="CSA_PPIASE_2"/>
    <property type="match status" value="1"/>
</dbReference>
<dbReference type="AlphaFoldDB" id="A0A8X8BBL0"/>